<evidence type="ECO:0000313" key="1">
    <source>
        <dbReference type="EMBL" id="QOJ53958.1"/>
    </source>
</evidence>
<reference evidence="1" key="1">
    <citation type="journal article" date="2020" name="Viruses">
        <title>Molecular Characterisation of a Novel and Highly Divergent Passerine Adenovirus 1.</title>
        <authorList>
            <person name="Athukorala A."/>
            <person name="Forwood J.K."/>
            <person name="Phalen D.N."/>
            <person name="Sarker S."/>
        </authorList>
    </citation>
    <scope>NUCLEOTIDE SEQUENCE</scope>
    <source>
        <strain evidence="1">AU2787</strain>
    </source>
</reference>
<dbReference type="EMBL" id="MT674683">
    <property type="protein sequence ID" value="QOJ53958.1"/>
    <property type="molecule type" value="Genomic_DNA"/>
</dbReference>
<evidence type="ECO:0008006" key="3">
    <source>
        <dbReference type="Google" id="ProtNLM"/>
    </source>
</evidence>
<sequence>MAEHAGARFLCCEDARPAHETSLCFYVHAHYSVCPAIHTLSVVQNSPQDQLLAAIPGIFYNQFFCEFAVSQKKDEYYATGCRRVKFYAHCHCSSPQSLQCKAATASLKTALYHSSNLIKTEHYIVSPKICCDSWMCVPIRFLGYHATMSFHFYYFLLSDRVESKAFFWPDLMQFKVFKIHDGIKIAVLKCGCALPLQCKQRVEEHFNLMRMFISCVYDSQEDFVEDVRNRSLRLVFEGMPLRRRP</sequence>
<organism evidence="1 2">
    <name type="scientific">Passerine adenovirus 1</name>
    <dbReference type="NCBI Taxonomy" id="2779174"/>
    <lineage>
        <taxon>Viruses</taxon>
        <taxon>Varidnaviria</taxon>
        <taxon>Bamfordvirae</taxon>
        <taxon>Preplasmiviricota</taxon>
        <taxon>Polisuviricotina</taxon>
        <taxon>Pharingeaviricetes</taxon>
        <taxon>Rowavirales</taxon>
        <taxon>Adenoviridae</taxon>
        <taxon>Barthadenovirus</taxon>
    </lineage>
</organism>
<proteinExistence type="predicted"/>
<name>A0A7L9DK79_9ADEN</name>
<keyword evidence="2" id="KW-1185">Reference proteome</keyword>
<protein>
    <recommendedName>
        <fullName evidence="3">E4.2</fullName>
    </recommendedName>
</protein>
<dbReference type="Proteomes" id="UP001230876">
    <property type="component" value="Segment"/>
</dbReference>
<accession>A0A7L9DK79</accession>
<evidence type="ECO:0000313" key="2">
    <source>
        <dbReference type="Proteomes" id="UP001230876"/>
    </source>
</evidence>